<evidence type="ECO:0000313" key="1">
    <source>
        <dbReference type="EMBL" id="CAK9028170.1"/>
    </source>
</evidence>
<dbReference type="Proteomes" id="UP001642484">
    <property type="component" value="Unassembled WGS sequence"/>
</dbReference>
<dbReference type="EMBL" id="CAXAMN010009269">
    <property type="protein sequence ID" value="CAK9028170.1"/>
    <property type="molecule type" value="Genomic_DNA"/>
</dbReference>
<accession>A0ABP0KMV5</accession>
<protein>
    <submittedName>
        <fullName evidence="1">Uncharacterized protein</fullName>
    </submittedName>
</protein>
<reference evidence="1 2" key="1">
    <citation type="submission" date="2024-02" db="EMBL/GenBank/DDBJ databases">
        <authorList>
            <person name="Chen Y."/>
            <person name="Shah S."/>
            <person name="Dougan E. K."/>
            <person name="Thang M."/>
            <person name="Chan C."/>
        </authorList>
    </citation>
    <scope>NUCLEOTIDE SEQUENCE [LARGE SCALE GENOMIC DNA]</scope>
</reference>
<name>A0ABP0KMV5_9DINO</name>
<feature type="non-terminal residue" evidence="1">
    <location>
        <position position="1"/>
    </location>
</feature>
<sequence>AKGPPQGDGVGATAGAKDTPAGKRRKLFYFEEVNGELKARIFAPPASPAMGEAASEAEKKRKEDLTHIDSKVLLLECLCGNLCWGK</sequence>
<keyword evidence="2" id="KW-1185">Reference proteome</keyword>
<gene>
    <name evidence="1" type="ORF">CCMP2556_LOCUS17011</name>
</gene>
<evidence type="ECO:0000313" key="2">
    <source>
        <dbReference type="Proteomes" id="UP001642484"/>
    </source>
</evidence>
<comment type="caution">
    <text evidence="1">The sequence shown here is derived from an EMBL/GenBank/DDBJ whole genome shotgun (WGS) entry which is preliminary data.</text>
</comment>
<proteinExistence type="predicted"/>
<organism evidence="1 2">
    <name type="scientific">Durusdinium trenchii</name>
    <dbReference type="NCBI Taxonomy" id="1381693"/>
    <lineage>
        <taxon>Eukaryota</taxon>
        <taxon>Sar</taxon>
        <taxon>Alveolata</taxon>
        <taxon>Dinophyceae</taxon>
        <taxon>Suessiales</taxon>
        <taxon>Symbiodiniaceae</taxon>
        <taxon>Durusdinium</taxon>
    </lineage>
</organism>